<dbReference type="Proteomes" id="UP000050761">
    <property type="component" value="Unassembled WGS sequence"/>
</dbReference>
<dbReference type="EMBL" id="UZAH01037370">
    <property type="protein sequence ID" value="VDP49157.1"/>
    <property type="molecule type" value="Genomic_DNA"/>
</dbReference>
<organism evidence="2 3">
    <name type="scientific">Heligmosomoides polygyrus</name>
    <name type="common">Parasitic roundworm</name>
    <dbReference type="NCBI Taxonomy" id="6339"/>
    <lineage>
        <taxon>Eukaryota</taxon>
        <taxon>Metazoa</taxon>
        <taxon>Ecdysozoa</taxon>
        <taxon>Nematoda</taxon>
        <taxon>Chromadorea</taxon>
        <taxon>Rhabditida</taxon>
        <taxon>Rhabditina</taxon>
        <taxon>Rhabditomorpha</taxon>
        <taxon>Strongyloidea</taxon>
        <taxon>Heligmosomidae</taxon>
        <taxon>Heligmosomoides</taxon>
    </lineage>
</organism>
<dbReference type="AlphaFoldDB" id="A0A183GQZ6"/>
<gene>
    <name evidence="1" type="ORF">HPBE_LOCUS25115</name>
</gene>
<evidence type="ECO:0000313" key="3">
    <source>
        <dbReference type="WBParaSite" id="HPBE_0002511601-mRNA-1"/>
    </source>
</evidence>
<reference evidence="3" key="2">
    <citation type="submission" date="2019-09" db="UniProtKB">
        <authorList>
            <consortium name="WormBaseParasite"/>
        </authorList>
    </citation>
    <scope>IDENTIFICATION</scope>
</reference>
<evidence type="ECO:0000313" key="2">
    <source>
        <dbReference type="Proteomes" id="UP000050761"/>
    </source>
</evidence>
<keyword evidence="2" id="KW-1185">Reference proteome</keyword>
<name>A0A183GQZ6_HELPZ</name>
<dbReference type="WBParaSite" id="HPBE_0002511601-mRNA-1">
    <property type="protein sequence ID" value="HPBE_0002511601-mRNA-1"/>
    <property type="gene ID" value="HPBE_0002511601"/>
</dbReference>
<accession>A0A183GQZ6</accession>
<proteinExistence type="predicted"/>
<protein>
    <submittedName>
        <fullName evidence="1 3">Uncharacterized protein</fullName>
    </submittedName>
</protein>
<evidence type="ECO:0000313" key="1">
    <source>
        <dbReference type="EMBL" id="VDP49157.1"/>
    </source>
</evidence>
<reference evidence="1 2" key="1">
    <citation type="submission" date="2018-11" db="EMBL/GenBank/DDBJ databases">
        <authorList>
            <consortium name="Pathogen Informatics"/>
        </authorList>
    </citation>
    <scope>NUCLEOTIDE SEQUENCE [LARGE SCALE GENOMIC DNA]</scope>
</reference>
<sequence>MRMLREEVRHEHHGEEMDEERLTALVHERVLRAVPHELWEELYTLMVDFLTQFLMEAHSRDTRDRQ</sequence>
<accession>A0A3P8DCE8</accession>